<dbReference type="EMBL" id="CP045921">
    <property type="protein sequence ID" value="QHN42461.1"/>
    <property type="molecule type" value="Genomic_DNA"/>
</dbReference>
<gene>
    <name evidence="3" type="ORF">GII36_01165</name>
</gene>
<evidence type="ECO:0000313" key="4">
    <source>
        <dbReference type="Proteomes" id="UP001059824"/>
    </source>
</evidence>
<accession>A0A857MMS1</accession>
<reference evidence="3" key="1">
    <citation type="journal article" date="2021" name="Nat. Microbiol.">
        <title>Cocultivation of an ultrasmall environmental parasitic bacterium with lytic ability against bacteria associated with wastewater foams.</title>
        <authorList>
            <person name="Batinovic S."/>
            <person name="Rose J.J.A."/>
            <person name="Ratcliffe J."/>
            <person name="Seviour R.J."/>
            <person name="Petrovski S."/>
        </authorList>
    </citation>
    <scope>NUCLEOTIDE SEQUENCE</scope>
    <source>
        <strain evidence="3">JR1</strain>
    </source>
</reference>
<proteinExistence type="predicted"/>
<name>A0A857MMS1_9BACT</name>
<feature type="transmembrane region" description="Helical" evidence="2">
    <location>
        <begin position="67"/>
        <end position="86"/>
    </location>
</feature>
<protein>
    <submittedName>
        <fullName evidence="3">Uncharacterized protein</fullName>
    </submittedName>
</protein>
<keyword evidence="2" id="KW-0812">Transmembrane</keyword>
<dbReference type="Proteomes" id="UP001059824">
    <property type="component" value="Chromosome"/>
</dbReference>
<sequence>MKKQLTSTGSPRQASPSSRAAQSFATTMHQARTHMRRPARAWSHLIHWRPLDIASNALGITVARPNAILYGSVVSICVTLSMYLIAKHYGYTLSGSESLVAFAIGWVIGIVIDYTHLLITGGRKR</sequence>
<dbReference type="KEGG" id="mama:GII36_01165"/>
<keyword evidence="4" id="KW-1185">Reference proteome</keyword>
<organism evidence="3 4">
    <name type="scientific">Candidatus Mycosynbacter amalyticus</name>
    <dbReference type="NCBI Taxonomy" id="2665156"/>
    <lineage>
        <taxon>Bacteria</taxon>
        <taxon>Candidatus Saccharimonadota</taxon>
        <taxon>Candidatus Saccharimonadota incertae sedis</taxon>
        <taxon>Candidatus Mycosynbacter</taxon>
    </lineage>
</organism>
<keyword evidence="2" id="KW-1133">Transmembrane helix</keyword>
<dbReference type="RefSeq" id="WP_260763808.1">
    <property type="nucleotide sequence ID" value="NZ_CP045921.1"/>
</dbReference>
<feature type="transmembrane region" description="Helical" evidence="2">
    <location>
        <begin position="98"/>
        <end position="119"/>
    </location>
</feature>
<evidence type="ECO:0000256" key="2">
    <source>
        <dbReference type="SAM" id="Phobius"/>
    </source>
</evidence>
<feature type="compositionally biased region" description="Low complexity" evidence="1">
    <location>
        <begin position="10"/>
        <end position="23"/>
    </location>
</feature>
<evidence type="ECO:0000313" key="3">
    <source>
        <dbReference type="EMBL" id="QHN42461.1"/>
    </source>
</evidence>
<keyword evidence="2" id="KW-0472">Membrane</keyword>
<dbReference type="AlphaFoldDB" id="A0A857MMS1"/>
<evidence type="ECO:0000256" key="1">
    <source>
        <dbReference type="SAM" id="MobiDB-lite"/>
    </source>
</evidence>
<feature type="region of interest" description="Disordered" evidence="1">
    <location>
        <begin position="1"/>
        <end position="32"/>
    </location>
</feature>